<dbReference type="InterPro" id="IPR051127">
    <property type="entry name" value="Fungal_SecMet_Regulators"/>
</dbReference>
<feature type="domain" description="Zn(2)-C6 fungal-type" evidence="8">
    <location>
        <begin position="20"/>
        <end position="50"/>
    </location>
</feature>
<dbReference type="Pfam" id="PF00172">
    <property type="entry name" value="Zn_clus"/>
    <property type="match status" value="1"/>
</dbReference>
<dbReference type="PROSITE" id="PS50048">
    <property type="entry name" value="ZN2_CY6_FUNGAL_2"/>
    <property type="match status" value="1"/>
</dbReference>
<dbReference type="GO" id="GO:0000981">
    <property type="term" value="F:DNA-binding transcription factor activity, RNA polymerase II-specific"/>
    <property type="evidence" value="ECO:0007669"/>
    <property type="project" value="InterPro"/>
</dbReference>
<dbReference type="SMART" id="SM00066">
    <property type="entry name" value="GAL4"/>
    <property type="match status" value="1"/>
</dbReference>
<feature type="compositionally biased region" description="Polar residues" evidence="6">
    <location>
        <begin position="108"/>
        <end position="120"/>
    </location>
</feature>
<keyword evidence="4" id="KW-0804">Transcription</keyword>
<dbReference type="GO" id="GO:0000435">
    <property type="term" value="P:positive regulation of transcription from RNA polymerase II promoter by galactose"/>
    <property type="evidence" value="ECO:0007669"/>
    <property type="project" value="TreeGrafter"/>
</dbReference>
<dbReference type="AlphaFoldDB" id="A0A194X9S1"/>
<dbReference type="InterPro" id="IPR001138">
    <property type="entry name" value="Zn2Cys6_DnaBD"/>
</dbReference>
<keyword evidence="2" id="KW-0805">Transcription regulation</keyword>
<dbReference type="PROSITE" id="PS00463">
    <property type="entry name" value="ZN2_CY6_FUNGAL_1"/>
    <property type="match status" value="1"/>
</dbReference>
<dbReference type="GO" id="GO:0008270">
    <property type="term" value="F:zinc ion binding"/>
    <property type="evidence" value="ECO:0007669"/>
    <property type="project" value="InterPro"/>
</dbReference>
<dbReference type="SUPFAM" id="SSF57701">
    <property type="entry name" value="Zn2/Cys6 DNA-binding domain"/>
    <property type="match status" value="1"/>
</dbReference>
<evidence type="ECO:0000256" key="1">
    <source>
        <dbReference type="ARBA" id="ARBA00022723"/>
    </source>
</evidence>
<evidence type="ECO:0000259" key="8">
    <source>
        <dbReference type="PROSITE" id="PS50048"/>
    </source>
</evidence>
<feature type="region of interest" description="Disordered" evidence="6">
    <location>
        <begin position="97"/>
        <end position="126"/>
    </location>
</feature>
<dbReference type="CDD" id="cd00067">
    <property type="entry name" value="GAL4"/>
    <property type="match status" value="1"/>
</dbReference>
<evidence type="ECO:0000313" key="10">
    <source>
        <dbReference type="Proteomes" id="UP000070700"/>
    </source>
</evidence>
<dbReference type="RefSeq" id="XP_018071280.1">
    <property type="nucleotide sequence ID" value="XM_018217597.1"/>
</dbReference>
<feature type="transmembrane region" description="Helical" evidence="7">
    <location>
        <begin position="604"/>
        <end position="625"/>
    </location>
</feature>
<dbReference type="Proteomes" id="UP000070700">
    <property type="component" value="Unassembled WGS sequence"/>
</dbReference>
<evidence type="ECO:0000256" key="4">
    <source>
        <dbReference type="ARBA" id="ARBA00023163"/>
    </source>
</evidence>
<dbReference type="KEGG" id="psco:LY89DRAFT_707337"/>
<reference evidence="9 10" key="1">
    <citation type="submission" date="2015-10" db="EMBL/GenBank/DDBJ databases">
        <title>Full genome of DAOMC 229536 Phialocephala scopiformis, a fungal endophyte of spruce producing the potent anti-insectan compound rugulosin.</title>
        <authorList>
            <consortium name="DOE Joint Genome Institute"/>
            <person name="Walker A.K."/>
            <person name="Frasz S.L."/>
            <person name="Seifert K.A."/>
            <person name="Miller J.D."/>
            <person name="Mondo S.J."/>
            <person name="Labutti K."/>
            <person name="Lipzen A."/>
            <person name="Dockter R."/>
            <person name="Kennedy M."/>
            <person name="Grigoriev I.V."/>
            <person name="Spatafora J.W."/>
        </authorList>
    </citation>
    <scope>NUCLEOTIDE SEQUENCE [LARGE SCALE GENOMIC DNA]</scope>
    <source>
        <strain evidence="9 10">CBS 120377</strain>
    </source>
</reference>
<evidence type="ECO:0000256" key="5">
    <source>
        <dbReference type="ARBA" id="ARBA00023242"/>
    </source>
</evidence>
<keyword evidence="7" id="KW-1133">Transmembrane helix</keyword>
<evidence type="ECO:0000256" key="7">
    <source>
        <dbReference type="SAM" id="Phobius"/>
    </source>
</evidence>
<evidence type="ECO:0000313" key="9">
    <source>
        <dbReference type="EMBL" id="KUJ16925.1"/>
    </source>
</evidence>
<keyword evidence="7" id="KW-0812">Transmembrane</keyword>
<dbReference type="InterPro" id="IPR007219">
    <property type="entry name" value="XnlR_reg_dom"/>
</dbReference>
<protein>
    <recommendedName>
        <fullName evidence="8">Zn(2)-C6 fungal-type domain-containing protein</fullName>
    </recommendedName>
</protein>
<keyword evidence="1" id="KW-0479">Metal-binding</keyword>
<accession>A0A194X9S1</accession>
<keyword evidence="10" id="KW-1185">Reference proteome</keyword>
<dbReference type="PANTHER" id="PTHR47424:SF3">
    <property type="entry name" value="REGULATORY PROTEIN GAL4"/>
    <property type="match status" value="1"/>
</dbReference>
<name>A0A194X9S1_MOLSC</name>
<dbReference type="GO" id="GO:0006351">
    <property type="term" value="P:DNA-templated transcription"/>
    <property type="evidence" value="ECO:0007669"/>
    <property type="project" value="InterPro"/>
</dbReference>
<dbReference type="GO" id="GO:0005634">
    <property type="term" value="C:nucleus"/>
    <property type="evidence" value="ECO:0007669"/>
    <property type="project" value="TreeGrafter"/>
</dbReference>
<organism evidence="9 10">
    <name type="scientific">Mollisia scopiformis</name>
    <name type="common">Conifer needle endophyte fungus</name>
    <name type="synonym">Phialocephala scopiformis</name>
    <dbReference type="NCBI Taxonomy" id="149040"/>
    <lineage>
        <taxon>Eukaryota</taxon>
        <taxon>Fungi</taxon>
        <taxon>Dikarya</taxon>
        <taxon>Ascomycota</taxon>
        <taxon>Pezizomycotina</taxon>
        <taxon>Leotiomycetes</taxon>
        <taxon>Helotiales</taxon>
        <taxon>Mollisiaceae</taxon>
        <taxon>Mollisia</taxon>
    </lineage>
</organism>
<dbReference type="GeneID" id="28827323"/>
<dbReference type="EMBL" id="KQ947415">
    <property type="protein sequence ID" value="KUJ16925.1"/>
    <property type="molecule type" value="Genomic_DNA"/>
</dbReference>
<gene>
    <name evidence="9" type="ORF">LY89DRAFT_707337</name>
</gene>
<evidence type="ECO:0000256" key="3">
    <source>
        <dbReference type="ARBA" id="ARBA00023125"/>
    </source>
</evidence>
<dbReference type="CDD" id="cd12148">
    <property type="entry name" value="fungal_TF_MHR"/>
    <property type="match status" value="1"/>
</dbReference>
<dbReference type="InterPro" id="IPR036864">
    <property type="entry name" value="Zn2-C6_fun-type_DNA-bd_sf"/>
</dbReference>
<proteinExistence type="predicted"/>
<dbReference type="SMART" id="SM00906">
    <property type="entry name" value="Fungal_trans"/>
    <property type="match status" value="1"/>
</dbReference>
<evidence type="ECO:0000256" key="6">
    <source>
        <dbReference type="SAM" id="MobiDB-lite"/>
    </source>
</evidence>
<dbReference type="PANTHER" id="PTHR47424">
    <property type="entry name" value="REGULATORY PROTEIN GAL4"/>
    <property type="match status" value="1"/>
</dbReference>
<evidence type="ECO:0000256" key="2">
    <source>
        <dbReference type="ARBA" id="ARBA00023015"/>
    </source>
</evidence>
<dbReference type="InParanoid" id="A0A194X9S1"/>
<dbReference type="Pfam" id="PF04082">
    <property type="entry name" value="Fungal_trans"/>
    <property type="match status" value="1"/>
</dbReference>
<keyword evidence="7" id="KW-0472">Membrane</keyword>
<dbReference type="OrthoDB" id="3364175at2759"/>
<dbReference type="GO" id="GO:0000978">
    <property type="term" value="F:RNA polymerase II cis-regulatory region sequence-specific DNA binding"/>
    <property type="evidence" value="ECO:0007669"/>
    <property type="project" value="TreeGrafter"/>
</dbReference>
<dbReference type="Gene3D" id="4.10.240.10">
    <property type="entry name" value="Zn(2)-C6 fungal-type DNA-binding domain"/>
    <property type="match status" value="1"/>
</dbReference>
<sequence>MSYSDAPDAPTGKRRRISLACSACRTRKSRCDGSRPKCSSCEELGFDCIYINPASGSNVIIGKEYLSGLEHRLKIVEQDIRTLRAQQDNPRQHARFEDNFEDEPRGQSAASPSHTRTLQSEEVEVNRDELQDSFDNENDADGMGAMVFSAEEDCGFFGPSSNIAFMRHVSRAMARTNRSMFATGDSFSPNIPLDSAVISISQPASPSARASATMQSSNAANRSNVNIHALPPEATIRSLIERYFGDTGLLFPYIHEQAFLDTYNEIKANDFTKIRRTWLGLLNMIMAMATSTTVENGLSADKRAQASDIYYLRAAGLCEKQIMRGTSLEIVQYLLLTSQYLQGTQRSVEAWTVHGLAVKGALQLGLHSTAAASRFSSLDQEFRKRTWFGCVVLDRTLSMTFGRPATIPDDYIRIPLPRSLLRVGNSEEYDANDHEREVSVDFFNATITLYKIMWNVINELYGGNIGCGTPTTVLNTVSQLFSIEQQLGEWQLLLPPSLGLCNVNDLFQPPDLANSIPSPIDRFQVILKLRYCNLRTLLHRPILVKFLDIIGKASPNSDAGEVNLLQQIGSNSIQICVQSSMDIVAIVRAMVTGSGAHRSRLGAWWFSLYYTFNAALVIFASFLILRDRSANGAIRLPLAVSELDLQRSLIDAALALRQLDCKNRMVDRCAVYLEQLASVSETLSTSSGFDNRALPNTYNEPSATNVPSLYPNGQMFGSMMMNASPLGMDLGEFLLEGDLEFLNHITSTQQAQIINRS</sequence>
<keyword evidence="5" id="KW-0539">Nucleus</keyword>
<keyword evidence="3" id="KW-0238">DNA-binding</keyword>